<sequence length="111" mass="12167">MVVIDYDSSLSWPLRPRASRIRPGRREGWTIAEAAGDDTPDGIQRQCERLAPSLARGVGIARAGVGVAEVGEDEPGEVVVACLTREFGLRLRGDGRVRSEEWRAAWPVAQR</sequence>
<dbReference type="EMBL" id="AP022871">
    <property type="protein sequence ID" value="BCB89518.1"/>
    <property type="molecule type" value="Genomic_DNA"/>
</dbReference>
<evidence type="ECO:0000313" key="2">
    <source>
        <dbReference type="Proteomes" id="UP000503011"/>
    </source>
</evidence>
<protein>
    <submittedName>
        <fullName evidence="1">Uncharacterized protein</fullName>
    </submittedName>
</protein>
<evidence type="ECO:0000313" key="1">
    <source>
        <dbReference type="EMBL" id="BCB89518.1"/>
    </source>
</evidence>
<dbReference type="Proteomes" id="UP000503011">
    <property type="component" value="Chromosome"/>
</dbReference>
<proteinExistence type="predicted"/>
<reference evidence="1 2" key="1">
    <citation type="submission" date="2020-03" db="EMBL/GenBank/DDBJ databases">
        <title>Whole genome shotgun sequence of Phytohabitans suffuscus NBRC 105367.</title>
        <authorList>
            <person name="Komaki H."/>
            <person name="Tamura T."/>
        </authorList>
    </citation>
    <scope>NUCLEOTIDE SEQUENCE [LARGE SCALE GENOMIC DNA]</scope>
    <source>
        <strain evidence="1 2">NBRC 105367</strain>
    </source>
</reference>
<accession>A0A6F8YUA7</accession>
<organism evidence="1 2">
    <name type="scientific">Phytohabitans suffuscus</name>
    <dbReference type="NCBI Taxonomy" id="624315"/>
    <lineage>
        <taxon>Bacteria</taxon>
        <taxon>Bacillati</taxon>
        <taxon>Actinomycetota</taxon>
        <taxon>Actinomycetes</taxon>
        <taxon>Micromonosporales</taxon>
        <taxon>Micromonosporaceae</taxon>
    </lineage>
</organism>
<keyword evidence="2" id="KW-1185">Reference proteome</keyword>
<dbReference type="KEGG" id="psuu:Psuf_068310"/>
<name>A0A6F8YUA7_9ACTN</name>
<dbReference type="AlphaFoldDB" id="A0A6F8YUA7"/>
<reference evidence="1 2" key="2">
    <citation type="submission" date="2020-03" db="EMBL/GenBank/DDBJ databases">
        <authorList>
            <person name="Ichikawa N."/>
            <person name="Kimura A."/>
            <person name="Kitahashi Y."/>
            <person name="Uohara A."/>
        </authorList>
    </citation>
    <scope>NUCLEOTIDE SEQUENCE [LARGE SCALE GENOMIC DNA]</scope>
    <source>
        <strain evidence="1 2">NBRC 105367</strain>
    </source>
</reference>
<gene>
    <name evidence="1" type="ORF">Psuf_068310</name>
</gene>